<proteinExistence type="predicted"/>
<comment type="caution">
    <text evidence="1">The sequence shown here is derived from an EMBL/GenBank/DDBJ whole genome shotgun (WGS) entry which is preliminary data.</text>
</comment>
<dbReference type="Proteomes" id="UP000092634">
    <property type="component" value="Unassembled WGS sequence"/>
</dbReference>
<accession>A0A1E8PTE9</accession>
<evidence type="ECO:0000313" key="1">
    <source>
        <dbReference type="EMBL" id="OFJ49515.1"/>
    </source>
</evidence>
<organism evidence="1 2">
    <name type="scientific">Janthinobacterium lividum</name>
    <dbReference type="NCBI Taxonomy" id="29581"/>
    <lineage>
        <taxon>Bacteria</taxon>
        <taxon>Pseudomonadati</taxon>
        <taxon>Pseudomonadota</taxon>
        <taxon>Betaproteobacteria</taxon>
        <taxon>Burkholderiales</taxon>
        <taxon>Oxalobacteraceae</taxon>
        <taxon>Janthinobacterium</taxon>
    </lineage>
</organism>
<dbReference type="AlphaFoldDB" id="A0A1E8PTE9"/>
<name>A0A1E8PTE9_9BURK</name>
<protein>
    <submittedName>
        <fullName evidence="1">Uncharacterized protein</fullName>
    </submittedName>
</protein>
<gene>
    <name evidence="1" type="ORF">BA896_012140</name>
</gene>
<reference evidence="1 2" key="1">
    <citation type="submission" date="2016-10" db="EMBL/GenBank/DDBJ databases">
        <title>Updated version of Genome Assembly of Janthinobacterium lividum ERGS5:01.</title>
        <authorList>
            <person name="Kumar R."/>
            <person name="Acharya V."/>
            <person name="Singh D."/>
        </authorList>
    </citation>
    <scope>NUCLEOTIDE SEQUENCE [LARGE SCALE GENOMIC DNA]</scope>
    <source>
        <strain evidence="1 2">ERGS5:01</strain>
    </source>
</reference>
<sequence length="111" mass="11933">MKFSSTLKVTGMKFSKGTMENGQSYDSTKVYVETALDNSKDSAMGTACAEYGLGKADEYQKYKHLADAFPFMASAEMEIVTNGKLQKTVIHSLRPLEAAKAATPGAKHASA</sequence>
<dbReference type="EMBL" id="MAQB02000001">
    <property type="protein sequence ID" value="OFJ49515.1"/>
    <property type="molecule type" value="Genomic_DNA"/>
</dbReference>
<evidence type="ECO:0000313" key="2">
    <source>
        <dbReference type="Proteomes" id="UP000092634"/>
    </source>
</evidence>